<dbReference type="Pfam" id="PF24344">
    <property type="entry name" value="PH_23"/>
    <property type="match status" value="1"/>
</dbReference>
<feature type="compositionally biased region" description="Polar residues" evidence="4">
    <location>
        <begin position="1137"/>
        <end position="1147"/>
    </location>
</feature>
<feature type="compositionally biased region" description="Basic and acidic residues" evidence="4">
    <location>
        <begin position="534"/>
        <end position="543"/>
    </location>
</feature>
<keyword evidence="2" id="KW-0227">DNA damage</keyword>
<evidence type="ECO:0000313" key="9">
    <source>
        <dbReference type="Proteomes" id="UP000799779"/>
    </source>
</evidence>
<dbReference type="GO" id="GO:0006974">
    <property type="term" value="P:DNA damage response"/>
    <property type="evidence" value="ECO:0007669"/>
    <property type="project" value="UniProtKB-KW"/>
</dbReference>
<dbReference type="PANTHER" id="PTHR23196">
    <property type="entry name" value="PAX TRANSCRIPTION ACTIVATION DOMAIN INTERACTING PROTEIN"/>
    <property type="match status" value="1"/>
</dbReference>
<feature type="region of interest" description="Disordered" evidence="4">
    <location>
        <begin position="1630"/>
        <end position="1650"/>
    </location>
</feature>
<evidence type="ECO:0000259" key="7">
    <source>
        <dbReference type="Pfam" id="PF24345"/>
    </source>
</evidence>
<feature type="compositionally biased region" description="Low complexity" evidence="4">
    <location>
        <begin position="515"/>
        <end position="533"/>
    </location>
</feature>
<feature type="compositionally biased region" description="Basic and acidic residues" evidence="4">
    <location>
        <begin position="120"/>
        <end position="137"/>
    </location>
</feature>
<dbReference type="OrthoDB" id="5408934at2759"/>
<organism evidence="8 9">
    <name type="scientific">Amniculicola lignicola CBS 123094</name>
    <dbReference type="NCBI Taxonomy" id="1392246"/>
    <lineage>
        <taxon>Eukaryota</taxon>
        <taxon>Fungi</taxon>
        <taxon>Dikarya</taxon>
        <taxon>Ascomycota</taxon>
        <taxon>Pezizomycotina</taxon>
        <taxon>Dothideomycetes</taxon>
        <taxon>Pleosporomycetidae</taxon>
        <taxon>Pleosporales</taxon>
        <taxon>Amniculicolaceae</taxon>
        <taxon>Amniculicola</taxon>
    </lineage>
</organism>
<dbReference type="InterPro" id="IPR056416">
    <property type="entry name" value="DH_2_fung"/>
</dbReference>
<keyword evidence="9" id="KW-1185">Reference proteome</keyword>
<feature type="compositionally biased region" description="Basic and acidic residues" evidence="4">
    <location>
        <begin position="23"/>
        <end position="34"/>
    </location>
</feature>
<evidence type="ECO:0000256" key="1">
    <source>
        <dbReference type="ARBA" id="ARBA00004123"/>
    </source>
</evidence>
<feature type="compositionally biased region" description="Basic residues" evidence="4">
    <location>
        <begin position="265"/>
        <end position="276"/>
    </location>
</feature>
<keyword evidence="3" id="KW-0539">Nucleus</keyword>
<dbReference type="PANTHER" id="PTHR23196:SF1">
    <property type="entry name" value="PAX-INTERACTING PROTEIN 1"/>
    <property type="match status" value="1"/>
</dbReference>
<accession>A0A6A5WFG0</accession>
<dbReference type="Pfam" id="PF24345">
    <property type="entry name" value="PH_24"/>
    <property type="match status" value="1"/>
</dbReference>
<evidence type="ECO:0000259" key="5">
    <source>
        <dbReference type="Pfam" id="PF24340"/>
    </source>
</evidence>
<feature type="compositionally biased region" description="Polar residues" evidence="4">
    <location>
        <begin position="1454"/>
        <end position="1476"/>
    </location>
</feature>
<evidence type="ECO:0000256" key="2">
    <source>
        <dbReference type="ARBA" id="ARBA00022763"/>
    </source>
</evidence>
<feature type="compositionally biased region" description="Basic and acidic residues" evidence="4">
    <location>
        <begin position="584"/>
        <end position="597"/>
    </location>
</feature>
<feature type="compositionally biased region" description="Polar residues" evidence="4">
    <location>
        <begin position="1038"/>
        <end position="1069"/>
    </location>
</feature>
<feature type="region of interest" description="Disordered" evidence="4">
    <location>
        <begin position="1696"/>
        <end position="1737"/>
    </location>
</feature>
<feature type="compositionally biased region" description="Low complexity" evidence="4">
    <location>
        <begin position="1226"/>
        <end position="1237"/>
    </location>
</feature>
<feature type="domain" description="PH" evidence="6">
    <location>
        <begin position="885"/>
        <end position="1027"/>
    </location>
</feature>
<dbReference type="EMBL" id="ML977626">
    <property type="protein sequence ID" value="KAF1996366.1"/>
    <property type="molecule type" value="Genomic_DNA"/>
</dbReference>
<feature type="compositionally biased region" description="Polar residues" evidence="4">
    <location>
        <begin position="1696"/>
        <end position="1710"/>
    </location>
</feature>
<feature type="region of interest" description="Disordered" evidence="4">
    <location>
        <begin position="576"/>
        <end position="609"/>
    </location>
</feature>
<feature type="domain" description="DBL homology" evidence="5">
    <location>
        <begin position="660"/>
        <end position="871"/>
    </location>
</feature>
<comment type="subcellular location">
    <subcellularLocation>
        <location evidence="1">Nucleus</location>
    </subcellularLocation>
</comment>
<feature type="domain" description="PH" evidence="7">
    <location>
        <begin position="1478"/>
        <end position="1615"/>
    </location>
</feature>
<feature type="compositionally biased region" description="Basic and acidic residues" evidence="4">
    <location>
        <begin position="289"/>
        <end position="299"/>
    </location>
</feature>
<dbReference type="InterPro" id="IPR051579">
    <property type="entry name" value="DDR_Transcriptional_Reg"/>
</dbReference>
<name>A0A6A5WFG0_9PLEO</name>
<feature type="region of interest" description="Disordered" evidence="4">
    <location>
        <begin position="1"/>
        <end position="546"/>
    </location>
</feature>
<evidence type="ECO:0000256" key="4">
    <source>
        <dbReference type="SAM" id="MobiDB-lite"/>
    </source>
</evidence>
<feature type="compositionally biased region" description="Basic residues" evidence="4">
    <location>
        <begin position="186"/>
        <end position="195"/>
    </location>
</feature>
<dbReference type="InterPro" id="IPR056222">
    <property type="entry name" value="PH_23"/>
</dbReference>
<feature type="compositionally biased region" description="Basic and acidic residues" evidence="4">
    <location>
        <begin position="391"/>
        <end position="410"/>
    </location>
</feature>
<feature type="compositionally biased region" description="Low complexity" evidence="4">
    <location>
        <begin position="1189"/>
        <end position="1203"/>
    </location>
</feature>
<evidence type="ECO:0000313" key="8">
    <source>
        <dbReference type="EMBL" id="KAF1996366.1"/>
    </source>
</evidence>
<dbReference type="Pfam" id="PF24340">
    <property type="entry name" value="DH_2"/>
    <property type="match status" value="1"/>
</dbReference>
<sequence>MAGKQAGMKPADFGKAIGIDKPANVRDKIRKWQVDLDADDSGTENVVASTPKDDETPAPSPKLLPTPKLRPLGERASPKPGHSPTKSVEALPERPKSAKKPAHNRLDDEVHLATAPKKRVISDSRWRTAKSPPKDAANRPSPKPLPTAWVRPAIRRDSASKIPTPTRPEPKPILIFGSKNAVPRTRSARQRRRSRPNSSGNEERPTSSGSAGLLVEKDTEDTNASPPPPLLDVKVEVARVRRRRRAATSPRGSQSPASGEDGGPIRRRRSPRRSRTPPKELPVNEDIVDDHPPREDNSRERRRRSQRRDHLEEQPQEPAPSGRRRARRKSPQQDTSNDSPPPPLEEEVPETPPKPFGSRLEAWLSTTPDPFVDADSRTRRHSKESTSTLEPPRRAEKSDVSGSTDTKEPIVEEAEERQSSNRRRRRPRGPSVRIETRDVEDKESAVTTNESIDTGTTITTTTTTTTTTEDSDRTPSPSLTLKRRGARRTQQSPVKDRMVSSPLRESVPQDEDAESSVLSSVLSSSVDASSVADQEGRTPKPHPDALAMRRFFPSTGKRLSTIVSVETFATKMQEPSRLEAVGSDSKEAIPESSKTIEDVPASESGDHFNPETLTIVSRKSTKRSRLASHADLISVLSMPRAGTRSIMSARSIRTNRSRLATATLEDVMKELASDETKYMRELRTLVDGVIPVLLSCVLSKSDSAVAAGLFSTSAKIDPSDVTKPIVDMGISLERLKSVHKRVPKEDPDAFLSWAQTAQRVYSDYINVWRLGFQDVVVSLASADEDPFTPAKVINGPDDAAPWDEGLPRNAEGYVVNGDGERVDVAYMLKRPLVRLKYLAKSMRGINHVKPSEKAEKMSNVYTDLMSAARKRTNDERARLEDEAAANIDPTRARDPRSLAPLAGVRIDPTRCVRARDYFDMHLLHSSGQEVNCRVELLLRDDAPGRASGGDVLLCEVDGTGRWLFLPPIQQGHISARNGDLQGEIIVMMRGYHSDGSEWREVFSLQSDDEQAGFEWVNMLGLQPIPPQLSELKRDPSILNKTPRPSSSHATSSLVSEITNSTQPLKSRTPSPREIEIPIGEQAKPSSKRWGYDTPEKPYHSREVSPITPPSNEVLRLKGKHAVGPVSPPSPVQLHGQIENSTPVASTKRTARDEDDLDRTPRSLNEAMTLAGNDGSPLSLKRSKAKRLSKNLSPSQESSRSSRQIVLDDPVDEIKPPRRLSRRQRSEQQAASSLSQSSKGFSVWMPMSDVEVELDDESDEEPYPEEIIEEAPTRPHTHRRVSSVPSMDMPIIPRQRKMSQPITPVRESAQGRSKTPDHPASAPPKLLERREPELKEDENVEMEDTDRPPPVPPHRSPSPATPVTLKGSKTPDFTPKLPAYKTKRRSSSPLKHEYEPSTATESSSESEEEEPSTDEEESLTSNSDEELDDDIPTPLMPIGQPRQSPKVSPPGSVYTAPTGTITPSQSASNTPYRTVPRNSGIASKSIATIWTWSDAGRWDQLHPYECSIVVTPGRIEAFEMSAAHSKPFLADGEEIIHPEGKAPLLAQELTPLVPLRRTNAIDICVRSPPTAHSRLKCGTQIMFRSPNPTDCGTLYGLINQSRINNPTYLALQNARGPHGQSSWAEVMDRQNAARTEQGSSGGWFGGTLGRRSSYRKTSTRAASISAATESSVGTMNTALKSALGRLSFNRNGRFNIRGSTLGSRSINSFDTGSSGSGSGANTPPNEIGRAPGAPAGITNTKCRLYERDTFSSKWRDMGAARLTIMLPDPASLQVGIQVRQGKGSPGMRDPSQEKRIVVVGKAKGDVLLDVTLAETCFERVARSGIAVSVWEDVVGPSGMVGTVGARGGVSGARARVFMIQMKTERECAYSFSLLGKLRY</sequence>
<evidence type="ECO:0000256" key="3">
    <source>
        <dbReference type="ARBA" id="ARBA00023242"/>
    </source>
</evidence>
<dbReference type="GO" id="GO:0035861">
    <property type="term" value="C:site of double-strand break"/>
    <property type="evidence" value="ECO:0007669"/>
    <property type="project" value="TreeGrafter"/>
</dbReference>
<reference evidence="8" key="1">
    <citation type="journal article" date="2020" name="Stud. Mycol.">
        <title>101 Dothideomycetes genomes: a test case for predicting lifestyles and emergence of pathogens.</title>
        <authorList>
            <person name="Haridas S."/>
            <person name="Albert R."/>
            <person name="Binder M."/>
            <person name="Bloem J."/>
            <person name="Labutti K."/>
            <person name="Salamov A."/>
            <person name="Andreopoulos B."/>
            <person name="Baker S."/>
            <person name="Barry K."/>
            <person name="Bills G."/>
            <person name="Bluhm B."/>
            <person name="Cannon C."/>
            <person name="Castanera R."/>
            <person name="Culley D."/>
            <person name="Daum C."/>
            <person name="Ezra D."/>
            <person name="Gonzalez J."/>
            <person name="Henrissat B."/>
            <person name="Kuo A."/>
            <person name="Liang C."/>
            <person name="Lipzen A."/>
            <person name="Lutzoni F."/>
            <person name="Magnuson J."/>
            <person name="Mondo S."/>
            <person name="Nolan M."/>
            <person name="Ohm R."/>
            <person name="Pangilinan J."/>
            <person name="Park H.-J."/>
            <person name="Ramirez L."/>
            <person name="Alfaro M."/>
            <person name="Sun H."/>
            <person name="Tritt A."/>
            <person name="Yoshinaga Y."/>
            <person name="Zwiers L.-H."/>
            <person name="Turgeon B."/>
            <person name="Goodwin S."/>
            <person name="Spatafora J."/>
            <person name="Crous P."/>
            <person name="Grigoriev I."/>
        </authorList>
    </citation>
    <scope>NUCLEOTIDE SEQUENCE</scope>
    <source>
        <strain evidence="8">CBS 123094</strain>
    </source>
</reference>
<feature type="compositionally biased region" description="Acidic residues" evidence="4">
    <location>
        <begin position="1249"/>
        <end position="1268"/>
    </location>
</feature>
<protein>
    <submittedName>
        <fullName evidence="8">Uncharacterized protein</fullName>
    </submittedName>
</protein>
<evidence type="ECO:0000259" key="6">
    <source>
        <dbReference type="Pfam" id="PF24344"/>
    </source>
</evidence>
<feature type="compositionally biased region" description="Gly residues" evidence="4">
    <location>
        <begin position="1638"/>
        <end position="1647"/>
    </location>
</feature>
<feature type="compositionally biased region" description="Low complexity" evidence="4">
    <location>
        <begin position="447"/>
        <end position="468"/>
    </location>
</feature>
<feature type="compositionally biased region" description="Basic and acidic residues" evidence="4">
    <location>
        <begin position="1089"/>
        <end position="1102"/>
    </location>
</feature>
<dbReference type="Proteomes" id="UP000799779">
    <property type="component" value="Unassembled WGS sequence"/>
</dbReference>
<feature type="compositionally biased region" description="Acidic residues" evidence="4">
    <location>
        <begin position="1333"/>
        <end position="1343"/>
    </location>
</feature>
<dbReference type="GO" id="GO:0005634">
    <property type="term" value="C:nucleus"/>
    <property type="evidence" value="ECO:0007669"/>
    <property type="project" value="UniProtKB-SubCell"/>
</dbReference>
<feature type="compositionally biased region" description="Basic and acidic residues" evidence="4">
    <location>
        <begin position="434"/>
        <end position="444"/>
    </location>
</feature>
<proteinExistence type="predicted"/>
<dbReference type="InterPro" id="IPR056223">
    <property type="entry name" value="PH_24"/>
</dbReference>
<feature type="compositionally biased region" description="Pro residues" evidence="4">
    <location>
        <begin position="1347"/>
        <end position="1359"/>
    </location>
</feature>
<gene>
    <name evidence="8" type="ORF">P154DRAFT_525648</name>
</gene>
<feature type="region of interest" description="Disordered" evidence="4">
    <location>
        <begin position="1034"/>
        <end position="1476"/>
    </location>
</feature>
<feature type="compositionally biased region" description="Acidic residues" evidence="4">
    <location>
        <begin position="1403"/>
        <end position="1430"/>
    </location>
</feature>